<dbReference type="EnsemblMetazoa" id="tetur01g05480.1">
    <property type="protein sequence ID" value="tetur01g05480.1"/>
    <property type="gene ID" value="tetur01g05480"/>
</dbReference>
<evidence type="ECO:0000256" key="6">
    <source>
        <dbReference type="ARBA" id="ARBA00023157"/>
    </source>
</evidence>
<evidence type="ECO:0000313" key="8">
    <source>
        <dbReference type="EnsemblMetazoa" id="tetur01g05480.1"/>
    </source>
</evidence>
<dbReference type="HOGENOM" id="CLU_012184_3_3_1"/>
<keyword evidence="5" id="KW-0788">Thiol protease</keyword>
<dbReference type="InterPro" id="IPR038765">
    <property type="entry name" value="Papain-like_cys_pep_sf"/>
</dbReference>
<feature type="domain" description="Peptidase C1A papain C-terminal" evidence="7">
    <location>
        <begin position="113"/>
        <end position="330"/>
    </location>
</feature>
<evidence type="ECO:0000256" key="5">
    <source>
        <dbReference type="ARBA" id="ARBA00022807"/>
    </source>
</evidence>
<dbReference type="Proteomes" id="UP000015104">
    <property type="component" value="Unassembled WGS sequence"/>
</dbReference>
<keyword evidence="4" id="KW-0378">Hydrolase</keyword>
<dbReference type="InterPro" id="IPR012599">
    <property type="entry name" value="Propeptide_C1A"/>
</dbReference>
<protein>
    <recommendedName>
        <fullName evidence="7">Peptidase C1A papain C-terminal domain-containing protein</fullName>
    </recommendedName>
</protein>
<keyword evidence="9" id="KW-1185">Reference proteome</keyword>
<comment type="similarity">
    <text evidence="1">Belongs to the peptidase C1 family.</text>
</comment>
<dbReference type="STRING" id="32264.T1JR35"/>
<reference evidence="9" key="1">
    <citation type="submission" date="2011-08" db="EMBL/GenBank/DDBJ databases">
        <authorList>
            <person name="Rombauts S."/>
        </authorList>
    </citation>
    <scope>NUCLEOTIDE SEQUENCE</scope>
    <source>
        <strain evidence="9">London</strain>
    </source>
</reference>
<dbReference type="SUPFAM" id="SSF54001">
    <property type="entry name" value="Cysteine proteinases"/>
    <property type="match status" value="1"/>
</dbReference>
<evidence type="ECO:0000256" key="2">
    <source>
        <dbReference type="ARBA" id="ARBA00022670"/>
    </source>
</evidence>
<accession>T1JR35</accession>
<organism evidence="8 9">
    <name type="scientific">Tetranychus urticae</name>
    <name type="common">Two-spotted spider mite</name>
    <dbReference type="NCBI Taxonomy" id="32264"/>
    <lineage>
        <taxon>Eukaryota</taxon>
        <taxon>Metazoa</taxon>
        <taxon>Ecdysozoa</taxon>
        <taxon>Arthropoda</taxon>
        <taxon>Chelicerata</taxon>
        <taxon>Arachnida</taxon>
        <taxon>Acari</taxon>
        <taxon>Acariformes</taxon>
        <taxon>Trombidiformes</taxon>
        <taxon>Prostigmata</taxon>
        <taxon>Eleutherengona</taxon>
        <taxon>Raphignathae</taxon>
        <taxon>Tetranychoidea</taxon>
        <taxon>Tetranychidae</taxon>
        <taxon>Tetranychus</taxon>
    </lineage>
</organism>
<dbReference type="eggNOG" id="KOG1543">
    <property type="taxonomic scope" value="Eukaryota"/>
</dbReference>
<proteinExistence type="inferred from homology"/>
<name>T1JR35_TETUR</name>
<sequence length="352" mass="39841">MKLTISTQNRSSIIISCCNFASLSTFKMKLFLILTLFVYSVSASRHTYISADLDPLTDEIIDAINALNTTWKAGANFHGSKKIKIDKLVTIQNETFNDHFTNKTYPTKLHEHLPKSFDARVVWPNCTSIGKVYDQKKGYPSWIYAAVGSIADRLCIQTGAEIDVEATVEQIIRSNGGFNSKYNSANIGQAFNYWSKKGIFTAKSSKGSSCLPLSSKCNQNDFKLDKYYKVTVESPDIWLDKMRDIMVNGPLPAYMEVYSDFPSYKSGVYQSVSHRFLGMHNVKLIGWGVENGVHYWLVTNSWGTEWGNEGFARIRMQRADFDESMPSVTFELVNTPSDIPKAYQQDQLFYLA</sequence>
<keyword evidence="6" id="KW-1015">Disulfide bond</keyword>
<evidence type="ECO:0000259" key="7">
    <source>
        <dbReference type="SMART" id="SM00645"/>
    </source>
</evidence>
<evidence type="ECO:0000313" key="9">
    <source>
        <dbReference type="Proteomes" id="UP000015104"/>
    </source>
</evidence>
<keyword evidence="3" id="KW-0732">Signal</keyword>
<evidence type="ECO:0000256" key="1">
    <source>
        <dbReference type="ARBA" id="ARBA00008455"/>
    </source>
</evidence>
<reference evidence="8" key="2">
    <citation type="submission" date="2015-06" db="UniProtKB">
        <authorList>
            <consortium name="EnsemblMetazoa"/>
        </authorList>
    </citation>
    <scope>IDENTIFICATION</scope>
</reference>
<dbReference type="InterPro" id="IPR013128">
    <property type="entry name" value="Peptidase_C1A"/>
</dbReference>
<dbReference type="PANTHER" id="PTHR12411">
    <property type="entry name" value="CYSTEINE PROTEASE FAMILY C1-RELATED"/>
    <property type="match status" value="1"/>
</dbReference>
<evidence type="ECO:0000256" key="3">
    <source>
        <dbReference type="ARBA" id="ARBA00022729"/>
    </source>
</evidence>
<dbReference type="GO" id="GO:0006508">
    <property type="term" value="P:proteolysis"/>
    <property type="evidence" value="ECO:0007669"/>
    <property type="project" value="UniProtKB-KW"/>
</dbReference>
<dbReference type="Pfam" id="PF08127">
    <property type="entry name" value="Propeptide_C1"/>
    <property type="match status" value="1"/>
</dbReference>
<dbReference type="SMART" id="SM00645">
    <property type="entry name" value="Pept_C1"/>
    <property type="match status" value="1"/>
</dbReference>
<evidence type="ECO:0000256" key="4">
    <source>
        <dbReference type="ARBA" id="ARBA00022801"/>
    </source>
</evidence>
<dbReference type="Pfam" id="PF00112">
    <property type="entry name" value="Peptidase_C1"/>
    <property type="match status" value="1"/>
</dbReference>
<dbReference type="Gene3D" id="3.90.70.10">
    <property type="entry name" value="Cysteine proteinases"/>
    <property type="match status" value="1"/>
</dbReference>
<dbReference type="EMBL" id="CAEY01000444">
    <property type="status" value="NOT_ANNOTATED_CDS"/>
    <property type="molecule type" value="Genomic_DNA"/>
</dbReference>
<dbReference type="InterPro" id="IPR000668">
    <property type="entry name" value="Peptidase_C1A_C"/>
</dbReference>
<keyword evidence="2" id="KW-0645">Protease</keyword>
<dbReference type="AlphaFoldDB" id="T1JR35"/>
<dbReference type="GO" id="GO:0004197">
    <property type="term" value="F:cysteine-type endopeptidase activity"/>
    <property type="evidence" value="ECO:0007669"/>
    <property type="project" value="InterPro"/>
</dbReference>